<proteinExistence type="predicted"/>
<name>A0A0D9Y9A0_9ORYZ</name>
<feature type="compositionally biased region" description="Low complexity" evidence="1">
    <location>
        <begin position="15"/>
        <end position="25"/>
    </location>
</feature>
<evidence type="ECO:0000313" key="2">
    <source>
        <dbReference type="EnsemblPlants" id="OGLUM01G19920.1"/>
    </source>
</evidence>
<evidence type="ECO:0000313" key="3">
    <source>
        <dbReference type="Proteomes" id="UP000026961"/>
    </source>
</evidence>
<reference evidence="2" key="2">
    <citation type="submission" date="2015-04" db="UniProtKB">
        <authorList>
            <consortium name="EnsemblPlants"/>
        </authorList>
    </citation>
    <scope>IDENTIFICATION</scope>
</reference>
<dbReference type="HOGENOM" id="CLU_2065124_0_0_1"/>
<organism evidence="2">
    <name type="scientific">Oryza glumipatula</name>
    <dbReference type="NCBI Taxonomy" id="40148"/>
    <lineage>
        <taxon>Eukaryota</taxon>
        <taxon>Viridiplantae</taxon>
        <taxon>Streptophyta</taxon>
        <taxon>Embryophyta</taxon>
        <taxon>Tracheophyta</taxon>
        <taxon>Spermatophyta</taxon>
        <taxon>Magnoliopsida</taxon>
        <taxon>Liliopsida</taxon>
        <taxon>Poales</taxon>
        <taxon>Poaceae</taxon>
        <taxon>BOP clade</taxon>
        <taxon>Oryzoideae</taxon>
        <taxon>Oryzeae</taxon>
        <taxon>Oryzinae</taxon>
        <taxon>Oryza</taxon>
    </lineage>
</organism>
<dbReference type="EnsemblPlants" id="OGLUM01G19920.1">
    <property type="protein sequence ID" value="OGLUM01G19920.1"/>
    <property type="gene ID" value="OGLUM01G19920"/>
</dbReference>
<feature type="region of interest" description="Disordered" evidence="1">
    <location>
        <begin position="1"/>
        <end position="97"/>
    </location>
</feature>
<evidence type="ECO:0000256" key="1">
    <source>
        <dbReference type="SAM" id="MobiDB-lite"/>
    </source>
</evidence>
<feature type="compositionally biased region" description="Basic residues" evidence="1">
    <location>
        <begin position="50"/>
        <end position="73"/>
    </location>
</feature>
<accession>A0A0D9Y9A0</accession>
<keyword evidence="3" id="KW-1185">Reference proteome</keyword>
<reference evidence="2" key="3">
    <citation type="submission" date="2018-05" db="EMBL/GenBank/DDBJ databases">
        <title>OgluRS3 (Oryza glumaepatula Reference Sequence Version 3).</title>
        <authorList>
            <person name="Zhang J."/>
            <person name="Kudrna D."/>
            <person name="Lee S."/>
            <person name="Talag J."/>
            <person name="Welchert J."/>
            <person name="Wing R.A."/>
        </authorList>
    </citation>
    <scope>NUCLEOTIDE SEQUENCE [LARGE SCALE GENOMIC DNA]</scope>
</reference>
<dbReference type="Proteomes" id="UP000026961">
    <property type="component" value="Chromosome 1"/>
</dbReference>
<sequence>MAVAPLCRRPTGVVRQGRPRAASQRGGPGRRRGEEARGNSATGRVDVVHSGRRLQHGGCRRRRVESHRRRRGGQQKYSNRDSVPHGSIAHRSASTPDSDCVTIAIRSFVSEVPVKCRLD</sequence>
<reference evidence="2" key="1">
    <citation type="submission" date="2013-08" db="EMBL/GenBank/DDBJ databases">
        <title>Oryza genome evolution.</title>
        <authorList>
            <person name="Wing R.A."/>
            <person name="Panaud O."/>
            <person name="Oliveira A.C."/>
        </authorList>
    </citation>
    <scope>NUCLEOTIDE SEQUENCE</scope>
</reference>
<dbReference type="AlphaFoldDB" id="A0A0D9Y9A0"/>
<dbReference type="Gramene" id="OGLUM01G19920.1">
    <property type="protein sequence ID" value="OGLUM01G19920.1"/>
    <property type="gene ID" value="OGLUM01G19920"/>
</dbReference>
<protein>
    <submittedName>
        <fullName evidence="2">Uncharacterized protein</fullName>
    </submittedName>
</protein>